<name>A0A3P6RWL8_CYLGO</name>
<dbReference type="EMBL" id="UYRV01019553">
    <property type="protein sequence ID" value="VDK66196.1"/>
    <property type="molecule type" value="Genomic_DNA"/>
</dbReference>
<organism evidence="2 3">
    <name type="scientific">Cylicostephanus goldi</name>
    <name type="common">Nematode worm</name>
    <dbReference type="NCBI Taxonomy" id="71465"/>
    <lineage>
        <taxon>Eukaryota</taxon>
        <taxon>Metazoa</taxon>
        <taxon>Ecdysozoa</taxon>
        <taxon>Nematoda</taxon>
        <taxon>Chromadorea</taxon>
        <taxon>Rhabditida</taxon>
        <taxon>Rhabditina</taxon>
        <taxon>Rhabditomorpha</taxon>
        <taxon>Strongyloidea</taxon>
        <taxon>Strongylidae</taxon>
        <taxon>Cylicostephanus</taxon>
    </lineage>
</organism>
<dbReference type="OrthoDB" id="10011262at2759"/>
<evidence type="ECO:0008006" key="4">
    <source>
        <dbReference type="Google" id="ProtNLM"/>
    </source>
</evidence>
<accession>A0A3P6RWL8</accession>
<dbReference type="PANTHER" id="PTHR46895:SF3">
    <property type="entry name" value="G-PROTEIN COUPLED RECEPTOR F59B2.13-RELATED"/>
    <property type="match status" value="1"/>
</dbReference>
<proteinExistence type="predicted"/>
<feature type="transmembrane region" description="Helical" evidence="1">
    <location>
        <begin position="24"/>
        <end position="49"/>
    </location>
</feature>
<keyword evidence="1" id="KW-1133">Transmembrane helix</keyword>
<protein>
    <recommendedName>
        <fullName evidence="4">G-protein coupled receptors family 1 profile domain-containing protein</fullName>
    </recommendedName>
</protein>
<dbReference type="PANTHER" id="PTHR46895">
    <property type="entry name" value="PROTEIN CBG20548-RELATED"/>
    <property type="match status" value="1"/>
</dbReference>
<dbReference type="Proteomes" id="UP000271889">
    <property type="component" value="Unassembled WGS sequence"/>
</dbReference>
<evidence type="ECO:0000313" key="2">
    <source>
        <dbReference type="EMBL" id="VDK66196.1"/>
    </source>
</evidence>
<evidence type="ECO:0000256" key="1">
    <source>
        <dbReference type="SAM" id="Phobius"/>
    </source>
</evidence>
<keyword evidence="1" id="KW-0812">Transmembrane</keyword>
<gene>
    <name evidence="2" type="ORF">CGOC_LOCUS6146</name>
</gene>
<evidence type="ECO:0000313" key="3">
    <source>
        <dbReference type="Proteomes" id="UP000271889"/>
    </source>
</evidence>
<dbReference type="AlphaFoldDB" id="A0A3P6RWL8"/>
<sequence>MTEVVERCLTERQMLLAINNVERIFIGTIVPILIIFGISGNILNLTVLLTPTMRTR</sequence>
<keyword evidence="3" id="KW-1185">Reference proteome</keyword>
<reference evidence="2 3" key="1">
    <citation type="submission" date="2018-11" db="EMBL/GenBank/DDBJ databases">
        <authorList>
            <consortium name="Pathogen Informatics"/>
        </authorList>
    </citation>
    <scope>NUCLEOTIDE SEQUENCE [LARGE SCALE GENOMIC DNA]</scope>
</reference>
<keyword evidence="1" id="KW-0472">Membrane</keyword>